<organism evidence="1">
    <name type="scientific">mine drainage metagenome</name>
    <dbReference type="NCBI Taxonomy" id="410659"/>
    <lineage>
        <taxon>unclassified sequences</taxon>
        <taxon>metagenomes</taxon>
        <taxon>ecological metagenomes</taxon>
    </lineage>
</organism>
<protein>
    <submittedName>
        <fullName evidence="1">Uncharacterized protein</fullName>
    </submittedName>
</protein>
<evidence type="ECO:0000313" key="1">
    <source>
        <dbReference type="EMBL" id="OIQ92191.1"/>
    </source>
</evidence>
<proteinExistence type="predicted"/>
<name>A0A1J5RJN2_9ZZZZ</name>
<sequence length="127" mass="14695">MRKRGDPRADERQVSASELAQMGVCERLMVFEQRHGKRLTLAQRKAIQRGLRTHRWFYRDRHRDIAANGHCVIATQVTTRACHRVASALYGWLMHWSAVRPPVRAVLRPIRWCIALWSKAVGRGDGI</sequence>
<comment type="caution">
    <text evidence="1">The sequence shown here is derived from an EMBL/GenBank/DDBJ whole genome shotgun (WGS) entry which is preliminary data.</text>
</comment>
<dbReference type="EMBL" id="MLJW01000238">
    <property type="protein sequence ID" value="OIQ92191.1"/>
    <property type="molecule type" value="Genomic_DNA"/>
</dbReference>
<accession>A0A1J5RJN2</accession>
<dbReference type="AlphaFoldDB" id="A0A1J5RJN2"/>
<reference evidence="1" key="1">
    <citation type="submission" date="2016-10" db="EMBL/GenBank/DDBJ databases">
        <title>Sequence of Gallionella enrichment culture.</title>
        <authorList>
            <person name="Poehlein A."/>
            <person name="Muehling M."/>
            <person name="Daniel R."/>
        </authorList>
    </citation>
    <scope>NUCLEOTIDE SEQUENCE</scope>
</reference>
<gene>
    <name evidence="1" type="ORF">GALL_258680</name>
</gene>